<evidence type="ECO:0000313" key="3">
    <source>
        <dbReference type="Proteomes" id="UP000486602"/>
    </source>
</evidence>
<feature type="transmembrane region" description="Helical" evidence="1">
    <location>
        <begin position="41"/>
        <end position="63"/>
    </location>
</feature>
<keyword evidence="3" id="KW-1185">Reference proteome</keyword>
<accession>A0A7K3WS19</accession>
<protein>
    <submittedName>
        <fullName evidence="2">DUF1232 domain-containing protein</fullName>
    </submittedName>
</protein>
<name>A0A7K3WS19_9FLAO</name>
<keyword evidence="1" id="KW-0472">Membrane</keyword>
<sequence length="73" mass="8206">MRKRIAAYIGIIISSIYLLNFTFGVWELPDNLPIIGNLDELAAATLLIASLKHFGIDFTNFLLPNKSRKKKGE</sequence>
<gene>
    <name evidence="2" type="ORF">G3O08_12455</name>
</gene>
<dbReference type="AlphaFoldDB" id="A0A7K3WS19"/>
<evidence type="ECO:0000313" key="2">
    <source>
        <dbReference type="EMBL" id="NEN24316.1"/>
    </source>
</evidence>
<organism evidence="2 3">
    <name type="scientific">Cryomorpha ignava</name>
    <dbReference type="NCBI Taxonomy" id="101383"/>
    <lineage>
        <taxon>Bacteria</taxon>
        <taxon>Pseudomonadati</taxon>
        <taxon>Bacteroidota</taxon>
        <taxon>Flavobacteriia</taxon>
        <taxon>Flavobacteriales</taxon>
        <taxon>Cryomorphaceae</taxon>
        <taxon>Cryomorpha</taxon>
    </lineage>
</organism>
<keyword evidence="1" id="KW-1133">Transmembrane helix</keyword>
<proteinExistence type="predicted"/>
<dbReference type="Proteomes" id="UP000486602">
    <property type="component" value="Unassembled WGS sequence"/>
</dbReference>
<dbReference type="RefSeq" id="WP_163285711.1">
    <property type="nucleotide sequence ID" value="NZ_JAAGVY010000024.1"/>
</dbReference>
<dbReference type="EMBL" id="JAAGVY010000024">
    <property type="protein sequence ID" value="NEN24316.1"/>
    <property type="molecule type" value="Genomic_DNA"/>
</dbReference>
<comment type="caution">
    <text evidence="2">The sequence shown here is derived from an EMBL/GenBank/DDBJ whole genome shotgun (WGS) entry which is preliminary data.</text>
</comment>
<evidence type="ECO:0000256" key="1">
    <source>
        <dbReference type="SAM" id="Phobius"/>
    </source>
</evidence>
<feature type="transmembrane region" description="Helical" evidence="1">
    <location>
        <begin position="7"/>
        <end position="26"/>
    </location>
</feature>
<keyword evidence="1" id="KW-0812">Transmembrane</keyword>
<reference evidence="2 3" key="1">
    <citation type="submission" date="2020-02" db="EMBL/GenBank/DDBJ databases">
        <title>Out from the shadows clarifying the taxonomy of the family Cryomorphaceae and related taxa by utilizing the GTDB taxonomic framework.</title>
        <authorList>
            <person name="Bowman J.P."/>
        </authorList>
    </citation>
    <scope>NUCLEOTIDE SEQUENCE [LARGE SCALE GENOMIC DNA]</scope>
    <source>
        <strain evidence="2 3">QSSC 1-22</strain>
    </source>
</reference>